<organism evidence="1 2">
    <name type="scientific">Aspergillus fumigatus (strain CBS 144.89 / FGSC A1163 / CEA10)</name>
    <name type="common">Neosartorya fumigata</name>
    <dbReference type="NCBI Taxonomy" id="451804"/>
    <lineage>
        <taxon>Eukaryota</taxon>
        <taxon>Fungi</taxon>
        <taxon>Dikarya</taxon>
        <taxon>Ascomycota</taxon>
        <taxon>Pezizomycotina</taxon>
        <taxon>Eurotiomycetes</taxon>
        <taxon>Eurotiomycetidae</taxon>
        <taxon>Eurotiales</taxon>
        <taxon>Aspergillaceae</taxon>
        <taxon>Aspergillus</taxon>
        <taxon>Aspergillus subgen. Fumigati</taxon>
    </lineage>
</organism>
<evidence type="ECO:0000313" key="2">
    <source>
        <dbReference type="Proteomes" id="UP000001699"/>
    </source>
</evidence>
<dbReference type="EMBL" id="DS499597">
    <property type="protein sequence ID" value="EDP52035.1"/>
    <property type="molecule type" value="Genomic_DNA"/>
</dbReference>
<protein>
    <submittedName>
        <fullName evidence="1">Uncharacterized protein</fullName>
    </submittedName>
</protein>
<gene>
    <name evidence="1" type="ORF">AFUB_060690</name>
</gene>
<dbReference type="AlphaFoldDB" id="B0Y1S6"/>
<dbReference type="Proteomes" id="UP000001699">
    <property type="component" value="Unassembled WGS sequence"/>
</dbReference>
<evidence type="ECO:0000313" key="1">
    <source>
        <dbReference type="EMBL" id="EDP52035.1"/>
    </source>
</evidence>
<dbReference type="HOGENOM" id="CLU_2084346_0_0_1"/>
<accession>B0Y1S6</accession>
<dbReference type="VEuPathDB" id="FungiDB:AFUB_060690"/>
<sequence length="117" mass="12190">MVGLESSGTKLSPIREDNQSAPACLGKYLSSILAGCGSTTAVEGKQRPQVFLPLIPLPKGGMETRKEKYGGLLVYHSCGSPVNNSCSCSLRGVPPMMVPTGIFNSSTSVNSIQIVCG</sequence>
<keyword evidence="2" id="KW-1185">Reference proteome</keyword>
<name>B0Y1S6_ASPFC</name>
<reference evidence="1 2" key="1">
    <citation type="journal article" date="2008" name="PLoS Genet.">
        <title>Genomic islands in the pathogenic filamentous fungus Aspergillus fumigatus.</title>
        <authorList>
            <person name="Fedorova N.D."/>
            <person name="Khaldi N."/>
            <person name="Joardar V.S."/>
            <person name="Maiti R."/>
            <person name="Amedeo P."/>
            <person name="Anderson M.J."/>
            <person name="Crabtree J."/>
            <person name="Silva J.C."/>
            <person name="Badger J.H."/>
            <person name="Albarraq A."/>
            <person name="Angiuoli S."/>
            <person name="Bussey H."/>
            <person name="Bowyer P."/>
            <person name="Cotty P.J."/>
            <person name="Dyer P.S."/>
            <person name="Egan A."/>
            <person name="Galens K."/>
            <person name="Fraser-Liggett C.M."/>
            <person name="Haas B.J."/>
            <person name="Inman J.M."/>
            <person name="Kent R."/>
            <person name="Lemieux S."/>
            <person name="Malavazi I."/>
            <person name="Orvis J."/>
            <person name="Roemer T."/>
            <person name="Ronning C.M."/>
            <person name="Sundaram J.P."/>
            <person name="Sutton G."/>
            <person name="Turner G."/>
            <person name="Venter J.C."/>
            <person name="White O.R."/>
            <person name="Whitty B.R."/>
            <person name="Youngman P."/>
            <person name="Wolfe K.H."/>
            <person name="Goldman G.H."/>
            <person name="Wortman J.R."/>
            <person name="Jiang B."/>
            <person name="Denning D.W."/>
            <person name="Nierman W.C."/>
        </authorList>
    </citation>
    <scope>NUCLEOTIDE SEQUENCE [LARGE SCALE GENOMIC DNA]</scope>
    <source>
        <strain evidence="2">CBS 144.89 / FGSC A1163 / CEA10</strain>
    </source>
</reference>
<proteinExistence type="predicted"/>